<dbReference type="OrthoDB" id="422720at2759"/>
<dbReference type="PANTHER" id="PTHR32341">
    <property type="entry name" value="INTERFERON-INDUCIBLE GTPASE"/>
    <property type="match status" value="1"/>
</dbReference>
<name>S8DKM8_FOMSC</name>
<dbReference type="EMBL" id="KE504283">
    <property type="protein sequence ID" value="EPS93317.1"/>
    <property type="molecule type" value="Genomic_DNA"/>
</dbReference>
<dbReference type="InterPro" id="IPR051515">
    <property type="entry name" value="IRG"/>
</dbReference>
<accession>S8DKM8</accession>
<organism evidence="6 7">
    <name type="scientific">Fomitopsis schrenkii</name>
    <name type="common">Brown rot fungus</name>
    <dbReference type="NCBI Taxonomy" id="2126942"/>
    <lineage>
        <taxon>Eukaryota</taxon>
        <taxon>Fungi</taxon>
        <taxon>Dikarya</taxon>
        <taxon>Basidiomycota</taxon>
        <taxon>Agaricomycotina</taxon>
        <taxon>Agaricomycetes</taxon>
        <taxon>Polyporales</taxon>
        <taxon>Fomitopsis</taxon>
    </lineage>
</organism>
<dbReference type="GO" id="GO:0016020">
    <property type="term" value="C:membrane"/>
    <property type="evidence" value="ECO:0007669"/>
    <property type="project" value="InterPro"/>
</dbReference>
<dbReference type="PANTHER" id="PTHR32341:SF10">
    <property type="entry name" value="INTERFERON-INDUCIBLE GTPASE 5"/>
    <property type="match status" value="1"/>
</dbReference>
<evidence type="ECO:0000256" key="4">
    <source>
        <dbReference type="ARBA" id="ARBA00023134"/>
    </source>
</evidence>
<proteinExistence type="inferred from homology"/>
<sequence length="235" mass="26279">MKSRRQYQEGLMHFAVAGIAGSGKSSLVNAFCGVRNKDRGAAPTGVVETTATVTRYPDPHPKNPFVWYDIPGAGTCTVPDEEYFTEQGLYIFDAIVVLFDNRFTATDLAILRSCAHFDVPTYIVRSKSKYHIDDITDEGLEQDEDADEADVREAARQQYIEQTRESVAGNLEMAGLEQQRVYMVESAILRQVVQGKHPKEYIDEWDLLRDILEEACSRRIIGVDSEGQGGDVVAH</sequence>
<dbReference type="Proteomes" id="UP000015241">
    <property type="component" value="Unassembled WGS sequence"/>
</dbReference>
<keyword evidence="7" id="KW-1185">Reference proteome</keyword>
<dbReference type="InterPro" id="IPR007743">
    <property type="entry name" value="Immunity-related_GTPase-like"/>
</dbReference>
<dbReference type="GO" id="GO:0016787">
    <property type="term" value="F:hydrolase activity"/>
    <property type="evidence" value="ECO:0007669"/>
    <property type="project" value="UniProtKB-KW"/>
</dbReference>
<dbReference type="PROSITE" id="PS51716">
    <property type="entry name" value="G_IRG"/>
    <property type="match status" value="1"/>
</dbReference>
<dbReference type="InterPro" id="IPR027417">
    <property type="entry name" value="P-loop_NTPase"/>
</dbReference>
<dbReference type="GO" id="GO:0005525">
    <property type="term" value="F:GTP binding"/>
    <property type="evidence" value="ECO:0007669"/>
    <property type="project" value="UniProtKB-KW"/>
</dbReference>
<dbReference type="HOGENOM" id="CLU_034479_1_0_1"/>
<evidence type="ECO:0000313" key="6">
    <source>
        <dbReference type="EMBL" id="EPS93317.1"/>
    </source>
</evidence>
<protein>
    <recommendedName>
        <fullName evidence="5">IRG-type G domain-containing protein</fullName>
    </recommendedName>
</protein>
<evidence type="ECO:0000256" key="3">
    <source>
        <dbReference type="ARBA" id="ARBA00022801"/>
    </source>
</evidence>
<dbReference type="STRING" id="743788.S8DKM8"/>
<dbReference type="Gene3D" id="3.40.50.300">
    <property type="entry name" value="P-loop containing nucleotide triphosphate hydrolases"/>
    <property type="match status" value="1"/>
</dbReference>
<evidence type="ECO:0000313" key="7">
    <source>
        <dbReference type="Proteomes" id="UP000015241"/>
    </source>
</evidence>
<keyword evidence="4" id="KW-0342">GTP-binding</keyword>
<keyword evidence="2" id="KW-0547">Nucleotide-binding</keyword>
<gene>
    <name evidence="6" type="ORF">FOMPIDRAFT_45938</name>
</gene>
<dbReference type="Pfam" id="PF05049">
    <property type="entry name" value="IIGP"/>
    <property type="match status" value="1"/>
</dbReference>
<reference evidence="6 7" key="1">
    <citation type="journal article" date="2012" name="Science">
        <title>The Paleozoic origin of enzymatic lignin decomposition reconstructed from 31 fungal genomes.</title>
        <authorList>
            <person name="Floudas D."/>
            <person name="Binder M."/>
            <person name="Riley R."/>
            <person name="Barry K."/>
            <person name="Blanchette R.A."/>
            <person name="Henrissat B."/>
            <person name="Martinez A.T."/>
            <person name="Otillar R."/>
            <person name="Spatafora J.W."/>
            <person name="Yadav J.S."/>
            <person name="Aerts A."/>
            <person name="Benoit I."/>
            <person name="Boyd A."/>
            <person name="Carlson A."/>
            <person name="Copeland A."/>
            <person name="Coutinho P.M."/>
            <person name="de Vries R.P."/>
            <person name="Ferreira P."/>
            <person name="Findley K."/>
            <person name="Foster B."/>
            <person name="Gaskell J."/>
            <person name="Glotzer D."/>
            <person name="Gorecki P."/>
            <person name="Heitman J."/>
            <person name="Hesse C."/>
            <person name="Hori C."/>
            <person name="Igarashi K."/>
            <person name="Jurgens J.A."/>
            <person name="Kallen N."/>
            <person name="Kersten P."/>
            <person name="Kohler A."/>
            <person name="Kuees U."/>
            <person name="Kumar T.K.A."/>
            <person name="Kuo A."/>
            <person name="LaButti K."/>
            <person name="Larrondo L.F."/>
            <person name="Lindquist E."/>
            <person name="Ling A."/>
            <person name="Lombard V."/>
            <person name="Lucas S."/>
            <person name="Lundell T."/>
            <person name="Martin R."/>
            <person name="McLaughlin D.J."/>
            <person name="Morgenstern I."/>
            <person name="Morin E."/>
            <person name="Murat C."/>
            <person name="Nagy L.G."/>
            <person name="Nolan M."/>
            <person name="Ohm R.A."/>
            <person name="Patyshakuliyeva A."/>
            <person name="Rokas A."/>
            <person name="Ruiz-Duenas F.J."/>
            <person name="Sabat G."/>
            <person name="Salamov A."/>
            <person name="Samejima M."/>
            <person name="Schmutz J."/>
            <person name="Slot J.C."/>
            <person name="St John F."/>
            <person name="Stenlid J."/>
            <person name="Sun H."/>
            <person name="Sun S."/>
            <person name="Syed K."/>
            <person name="Tsang A."/>
            <person name="Wiebenga A."/>
            <person name="Young D."/>
            <person name="Pisabarro A."/>
            <person name="Eastwood D.C."/>
            <person name="Martin F."/>
            <person name="Cullen D."/>
            <person name="Grigoriev I.V."/>
            <person name="Hibbett D.S."/>
        </authorList>
    </citation>
    <scope>NUCLEOTIDE SEQUENCE</scope>
    <source>
        <strain evidence="7">FP-58527</strain>
    </source>
</reference>
<dbReference type="AlphaFoldDB" id="S8DKM8"/>
<dbReference type="SUPFAM" id="SSF52540">
    <property type="entry name" value="P-loop containing nucleoside triphosphate hydrolases"/>
    <property type="match status" value="1"/>
</dbReference>
<evidence type="ECO:0000256" key="1">
    <source>
        <dbReference type="ARBA" id="ARBA00005429"/>
    </source>
</evidence>
<evidence type="ECO:0000259" key="5">
    <source>
        <dbReference type="PROSITE" id="PS51716"/>
    </source>
</evidence>
<evidence type="ECO:0000256" key="2">
    <source>
        <dbReference type="ARBA" id="ARBA00022741"/>
    </source>
</evidence>
<comment type="similarity">
    <text evidence="1">Belongs to the TRAFAC class dynamin-like GTPase superfamily. IRG family.</text>
</comment>
<keyword evidence="3" id="KW-0378">Hydrolase</keyword>
<feature type="domain" description="IRG-type G" evidence="5">
    <location>
        <begin position="10"/>
        <end position="211"/>
    </location>
</feature>
<dbReference type="InParanoid" id="S8DKM8"/>
<dbReference type="InterPro" id="IPR030385">
    <property type="entry name" value="G_IRG_dom"/>
</dbReference>
<dbReference type="eggNOG" id="ENOG502S70P">
    <property type="taxonomic scope" value="Eukaryota"/>
</dbReference>